<name>A0A7L5ALJ3_9MICO</name>
<evidence type="ECO:0000313" key="4">
    <source>
        <dbReference type="Proteomes" id="UP000464507"/>
    </source>
</evidence>
<dbReference type="Pfam" id="PF03703">
    <property type="entry name" value="bPH_2"/>
    <property type="match status" value="2"/>
</dbReference>
<proteinExistence type="predicted"/>
<accession>A0A7L5ALJ3</accession>
<keyword evidence="1" id="KW-1133">Transmembrane helix</keyword>
<reference evidence="3 4" key="1">
    <citation type="submission" date="2016-09" db="EMBL/GenBank/DDBJ databases">
        <title>Complete genome sequence of microbes from the polar regions.</title>
        <authorList>
            <person name="Liao L."/>
            <person name="Chen B."/>
        </authorList>
    </citation>
    <scope>NUCLEOTIDE SEQUENCE [LARGE SCALE GENOMIC DNA]</scope>
    <source>
        <strain evidence="3 4">ZS314</strain>
    </source>
</reference>
<keyword evidence="1" id="KW-0812">Transmembrane</keyword>
<evidence type="ECO:0000256" key="1">
    <source>
        <dbReference type="SAM" id="Phobius"/>
    </source>
</evidence>
<dbReference type="InterPro" id="IPR014529">
    <property type="entry name" value="UCP026631"/>
</dbReference>
<feature type="transmembrane region" description="Helical" evidence="1">
    <location>
        <begin position="264"/>
        <end position="282"/>
    </location>
</feature>
<keyword evidence="4" id="KW-1185">Reference proteome</keyword>
<dbReference type="PANTHER" id="PTHR34473">
    <property type="entry name" value="UPF0699 TRANSMEMBRANE PROTEIN YDBS"/>
    <property type="match status" value="1"/>
</dbReference>
<evidence type="ECO:0000313" key="3">
    <source>
        <dbReference type="EMBL" id="QHO70956.1"/>
    </source>
</evidence>
<dbReference type="KEGG" id="mant:BHD05_03815"/>
<feature type="domain" description="YdbS-like PH" evidence="2">
    <location>
        <begin position="84"/>
        <end position="162"/>
    </location>
</feature>
<evidence type="ECO:0000259" key="2">
    <source>
        <dbReference type="Pfam" id="PF03703"/>
    </source>
</evidence>
<organism evidence="3 4">
    <name type="scientific">Marisediminicola antarctica</name>
    <dbReference type="NCBI Taxonomy" id="674079"/>
    <lineage>
        <taxon>Bacteria</taxon>
        <taxon>Bacillati</taxon>
        <taxon>Actinomycetota</taxon>
        <taxon>Actinomycetes</taxon>
        <taxon>Micrococcales</taxon>
        <taxon>Microbacteriaceae</taxon>
        <taxon>Marisediminicola</taxon>
    </lineage>
</organism>
<feature type="transmembrane region" description="Helical" evidence="1">
    <location>
        <begin position="61"/>
        <end position="82"/>
    </location>
</feature>
<dbReference type="AlphaFoldDB" id="A0A7L5ALJ3"/>
<dbReference type="EMBL" id="CP017146">
    <property type="protein sequence ID" value="QHO70956.1"/>
    <property type="molecule type" value="Genomic_DNA"/>
</dbReference>
<sequence>MSDGEWHHLHPASPLLKGGIVLIAVIGIVISNLRERFFENFVPGANFRGDDPIELLFQEGVFGWALLALLGVLSVLVLGFYISWRMHTFRITDEVVEVRSGVLFRTNRKARLDRIQGINIVRPFFARLFGAARLEVNQAGQDANVRLDYLGSAAADDLRREILRLASGTRAASVARANGVGPGVGAGPSLAAGPSLGAAASIVEQRMHEFLAPELDPDAAEPESVVKLGTGRLIGSILLSGASVFLVVAIVAVIVASVFAPESLFVFFGLVPAVLGVAGFYVQRFMKSLRYSIAGTPDGVRVGFGLLTTSNETLPPGRIHSVKVSQPLLWRGPGWWEVKVNRASQSSTNGAAGQQNTTILPVGNLADVARVLALVLPDLLDEGLALTGLTGPGAPDDGFTNSPGRAQGLRWFSWRRNGFAVTPTAVLLRKGAIWRELVLVPHPRLQSVSVQQGPLLRMLRLAAVRLHTVTGPISAELGAVDRDAAVELFTLTAESAVRASGSDTSHRWRSAEGVDYRDGVDAGPVDRPSVIDAAGWAAPDAGTAAPAPDAGSHDRPLL</sequence>
<dbReference type="PANTHER" id="PTHR34473:SF2">
    <property type="entry name" value="UPF0699 TRANSMEMBRANE PROTEIN YDBT"/>
    <property type="match status" value="1"/>
</dbReference>
<feature type="transmembrane region" description="Helical" evidence="1">
    <location>
        <begin position="237"/>
        <end position="258"/>
    </location>
</feature>
<feature type="domain" description="YdbS-like PH" evidence="2">
    <location>
        <begin position="414"/>
        <end position="485"/>
    </location>
</feature>
<dbReference type="InterPro" id="IPR005182">
    <property type="entry name" value="YdbS-like_PH"/>
</dbReference>
<dbReference type="Proteomes" id="UP000464507">
    <property type="component" value="Chromosome"/>
</dbReference>
<dbReference type="PIRSF" id="PIRSF026631">
    <property type="entry name" value="UCP026631"/>
    <property type="match status" value="1"/>
</dbReference>
<keyword evidence="1" id="KW-0472">Membrane</keyword>
<feature type="transmembrane region" description="Helical" evidence="1">
    <location>
        <begin position="12"/>
        <end position="33"/>
    </location>
</feature>
<gene>
    <name evidence="3" type="ORF">BHD05_03815</name>
</gene>
<protein>
    <recommendedName>
        <fullName evidence="2">YdbS-like PH domain-containing protein</fullName>
    </recommendedName>
</protein>